<dbReference type="CDD" id="cd09620">
    <property type="entry name" value="CBM9_like_3"/>
    <property type="match status" value="1"/>
</dbReference>
<dbReference type="SUPFAM" id="SSF49344">
    <property type="entry name" value="CBD9-like"/>
    <property type="match status" value="1"/>
</dbReference>
<reference evidence="2 3" key="1">
    <citation type="submission" date="2016-03" db="EMBL/GenBank/DDBJ databases">
        <title>Genome sequence of Pontibacter sp. nov., of the family cytophagaceae, isolated from marine sediment of the Yellow Sea, China.</title>
        <authorList>
            <person name="Zhang G."/>
            <person name="Zhang R."/>
        </authorList>
    </citation>
    <scope>NUCLEOTIDE SEQUENCE [LARGE SCALE GENOMIC DNA]</scope>
    <source>
        <strain evidence="2 3">S10-8</strain>
    </source>
</reference>
<name>A0A1Q5PD05_9BACT</name>
<dbReference type="STRING" id="1797110.A3841_17195"/>
<protein>
    <recommendedName>
        <fullName evidence="1">Carbohydrate-binding domain-containing protein</fullName>
    </recommendedName>
</protein>
<dbReference type="Pfam" id="PF16011">
    <property type="entry name" value="CBM9_2"/>
    <property type="match status" value="1"/>
</dbReference>
<dbReference type="InterPro" id="IPR010502">
    <property type="entry name" value="Carb-bd_dom_fam9"/>
</dbReference>
<dbReference type="GO" id="GO:0004553">
    <property type="term" value="F:hydrolase activity, hydrolyzing O-glycosyl compounds"/>
    <property type="evidence" value="ECO:0007669"/>
    <property type="project" value="InterPro"/>
</dbReference>
<keyword evidence="3" id="KW-1185">Reference proteome</keyword>
<comment type="caution">
    <text evidence="2">The sequence shown here is derived from an EMBL/GenBank/DDBJ whole genome shotgun (WGS) entry which is preliminary data.</text>
</comment>
<proteinExistence type="predicted"/>
<feature type="domain" description="Carbohydrate-binding" evidence="1">
    <location>
        <begin position="28"/>
        <end position="213"/>
    </location>
</feature>
<dbReference type="RefSeq" id="WP_073852197.1">
    <property type="nucleotide sequence ID" value="NZ_LVWA01000005.1"/>
</dbReference>
<sequence length="216" mass="23889">MKQLLVPALPALQPTSPLSDVSEVLDLLPAQRIDVAPWPSGGAKVEAGFTLAHSGSHLLLKYKVREQAVLARYRNINDPVYKDTCVEFFISFGEEPAYYNIEANCLGTCLVAYGPGKQDRKPLAVEAISQIEHLANLKVANHGQKERAWELTLRIPAAVFTEHRLEHFAGLQARGNFYKCGDDLPEPHFLVWNPVTAPVPNFHCPKDFGAISFSEG</sequence>
<dbReference type="EMBL" id="LVWA01000005">
    <property type="protein sequence ID" value="OKL40087.1"/>
    <property type="molecule type" value="Genomic_DNA"/>
</dbReference>
<dbReference type="OrthoDB" id="9801646at2"/>
<dbReference type="Proteomes" id="UP000186551">
    <property type="component" value="Unassembled WGS sequence"/>
</dbReference>
<gene>
    <name evidence="2" type="ORF">A3841_17195</name>
</gene>
<evidence type="ECO:0000313" key="3">
    <source>
        <dbReference type="Proteomes" id="UP000186551"/>
    </source>
</evidence>
<evidence type="ECO:0000313" key="2">
    <source>
        <dbReference type="EMBL" id="OKL40087.1"/>
    </source>
</evidence>
<accession>A0A1Q5PD05</accession>
<dbReference type="GO" id="GO:0030246">
    <property type="term" value="F:carbohydrate binding"/>
    <property type="evidence" value="ECO:0007669"/>
    <property type="project" value="InterPro"/>
</dbReference>
<evidence type="ECO:0000259" key="1">
    <source>
        <dbReference type="Pfam" id="PF16011"/>
    </source>
</evidence>
<dbReference type="AlphaFoldDB" id="A0A1Q5PD05"/>
<organism evidence="2 3">
    <name type="scientific">Pontibacter flavimaris</name>
    <dbReference type="NCBI Taxonomy" id="1797110"/>
    <lineage>
        <taxon>Bacteria</taxon>
        <taxon>Pseudomonadati</taxon>
        <taxon>Bacteroidota</taxon>
        <taxon>Cytophagia</taxon>
        <taxon>Cytophagales</taxon>
        <taxon>Hymenobacteraceae</taxon>
        <taxon>Pontibacter</taxon>
    </lineage>
</organism>
<dbReference type="Gene3D" id="2.60.40.1190">
    <property type="match status" value="1"/>
</dbReference>
<dbReference type="GO" id="GO:0016052">
    <property type="term" value="P:carbohydrate catabolic process"/>
    <property type="evidence" value="ECO:0007669"/>
    <property type="project" value="InterPro"/>
</dbReference>